<evidence type="ECO:0000313" key="3">
    <source>
        <dbReference type="Proteomes" id="UP001313282"/>
    </source>
</evidence>
<name>A0AAN8N5H8_9PEZI</name>
<evidence type="ECO:0000313" key="2">
    <source>
        <dbReference type="EMBL" id="KAK6343187.1"/>
    </source>
</evidence>
<organism evidence="2 3">
    <name type="scientific">Orbilia javanica</name>
    <dbReference type="NCBI Taxonomy" id="47235"/>
    <lineage>
        <taxon>Eukaryota</taxon>
        <taxon>Fungi</taxon>
        <taxon>Dikarya</taxon>
        <taxon>Ascomycota</taxon>
        <taxon>Pezizomycotina</taxon>
        <taxon>Orbiliomycetes</taxon>
        <taxon>Orbiliales</taxon>
        <taxon>Orbiliaceae</taxon>
        <taxon>Orbilia</taxon>
    </lineage>
</organism>
<protein>
    <recommendedName>
        <fullName evidence="1">Heterokaryon incompatibility domain-containing protein</fullName>
    </recommendedName>
</protein>
<comment type="caution">
    <text evidence="2">The sequence shown here is derived from an EMBL/GenBank/DDBJ whole genome shotgun (WGS) entry which is preliminary data.</text>
</comment>
<evidence type="ECO:0000259" key="1">
    <source>
        <dbReference type="Pfam" id="PF06985"/>
    </source>
</evidence>
<keyword evidence="3" id="KW-1185">Reference proteome</keyword>
<accession>A0AAN8N5H8</accession>
<sequence length="718" mass="79294">MSAPDSMQGNPSSGSTLFRPPKWLGFPHDNYPLSPFSSYLETHGLSIGSPGLPHALSRLQSWLTFGILEAVTQSPIDESLLISKNQDGVPVFNRINIPTIMLSWVERIKKGRTEEFRVWSKNVNTTLTQLRSLMIMMLTKRTFYSYPSILSYDDATSTILTIGCIAESIVAAKMAFHPSIAKIMGFSWSILWVSEFREKYKKDLINGKRWCAFTVSSIVGSLGLCGLEYLSSVEFEGLEHANCTDNICQANMVDVENYKPSHTPNCDTTNCVYSRPDAKLVVEMLTDGHIPIMVADDMNTDGGAAGIETHQSQDVPYLAISHVWADGLGSTTESGLPTCQIRRISGLVTNMLPKAFGASVSSPAFWMDSLCIPDNSAVRKKAIGLMAHTYREAAAVLVLDSGMLKVPSTLPHEALAVRILVSGWMRRLWTLQEGVLAKKLFFLCGDGRAVQLSDVFPEPQDMLLYPERTDIASELFRLTKWREYGTYTIGDIARALQWRATSRASDETLAIASLLDKDPASLAGLPAQSRMRELLLRLREVPRNILFLNAGKMDIDGFRWAPISLMAAHGGSQGGSQLATQSIADGGSMSVVTQAGLDGQYYAIVFPQVKLQARDKWALRDRTVERYYLITEPENQSDGVYECSLLLLDEAIQRGGAAKGIAAMKNLMESSTEGKPVCQYKRRVVIRDCLASEFEEFTGKGFRSLDANVSGKIDIRVI</sequence>
<dbReference type="PANTHER" id="PTHR39596">
    <property type="match status" value="1"/>
</dbReference>
<reference evidence="2 3" key="1">
    <citation type="submission" date="2019-10" db="EMBL/GenBank/DDBJ databases">
        <authorList>
            <person name="Palmer J.M."/>
        </authorList>
    </citation>
    <scope>NUCLEOTIDE SEQUENCE [LARGE SCALE GENOMIC DNA]</scope>
    <source>
        <strain evidence="2 3">TWF718</strain>
    </source>
</reference>
<dbReference type="Proteomes" id="UP001313282">
    <property type="component" value="Unassembled WGS sequence"/>
</dbReference>
<dbReference type="EMBL" id="JAVHNR010000005">
    <property type="protein sequence ID" value="KAK6343187.1"/>
    <property type="molecule type" value="Genomic_DNA"/>
</dbReference>
<gene>
    <name evidence="2" type="ORF">TWF718_008559</name>
</gene>
<proteinExistence type="predicted"/>
<feature type="domain" description="Heterokaryon incompatibility" evidence="1">
    <location>
        <begin position="317"/>
        <end position="399"/>
    </location>
</feature>
<dbReference type="PANTHER" id="PTHR39596:SF3">
    <property type="entry name" value="HETEROKARYON INCOMPATIBILITY DOMAIN-CONTAINING PROTEIN"/>
    <property type="match status" value="1"/>
</dbReference>
<dbReference type="AlphaFoldDB" id="A0AAN8N5H8"/>
<dbReference type="Pfam" id="PF06985">
    <property type="entry name" value="HET"/>
    <property type="match status" value="1"/>
</dbReference>
<dbReference type="InterPro" id="IPR010730">
    <property type="entry name" value="HET"/>
</dbReference>